<evidence type="ECO:0000313" key="3">
    <source>
        <dbReference type="EMBL" id="CAB4221615.1"/>
    </source>
</evidence>
<proteinExistence type="predicted"/>
<accession>A0A6J5T1Q7</accession>
<sequence>MEYNYQYTTNMDGSINDGCIKRLPDNAIIPNDPDNTDWQQYQVWLSEGNQPLPPAGA</sequence>
<name>A0A6J5T1Q7_9CAUD</name>
<protein>
    <submittedName>
        <fullName evidence="3">Uncharacterized protein</fullName>
    </submittedName>
</protein>
<organism evidence="3">
    <name type="scientific">uncultured Caudovirales phage</name>
    <dbReference type="NCBI Taxonomy" id="2100421"/>
    <lineage>
        <taxon>Viruses</taxon>
        <taxon>Duplodnaviria</taxon>
        <taxon>Heunggongvirae</taxon>
        <taxon>Uroviricota</taxon>
        <taxon>Caudoviricetes</taxon>
        <taxon>Peduoviridae</taxon>
        <taxon>Maltschvirus</taxon>
        <taxon>Maltschvirus maltsch</taxon>
    </lineage>
</organism>
<reference evidence="3" key="1">
    <citation type="submission" date="2020-05" db="EMBL/GenBank/DDBJ databases">
        <authorList>
            <person name="Chiriac C."/>
            <person name="Salcher M."/>
            <person name="Ghai R."/>
            <person name="Kavagutti S V."/>
        </authorList>
    </citation>
    <scope>NUCLEOTIDE SEQUENCE</scope>
</reference>
<dbReference type="EMBL" id="LR797247">
    <property type="protein sequence ID" value="CAB4195422.1"/>
    <property type="molecule type" value="Genomic_DNA"/>
</dbReference>
<evidence type="ECO:0000313" key="1">
    <source>
        <dbReference type="EMBL" id="CAB4195422.1"/>
    </source>
</evidence>
<dbReference type="EMBL" id="LR797504">
    <property type="protein sequence ID" value="CAB4221615.1"/>
    <property type="molecule type" value="Genomic_DNA"/>
</dbReference>
<dbReference type="EMBL" id="LR797360">
    <property type="protein sequence ID" value="CAB4205558.1"/>
    <property type="molecule type" value="Genomic_DNA"/>
</dbReference>
<gene>
    <name evidence="1" type="ORF">UFOVP1286_19</name>
    <name evidence="2" type="ORF">UFOVP1407_49</name>
    <name evidence="3" type="ORF">UFOVP1640_16</name>
</gene>
<evidence type="ECO:0000313" key="2">
    <source>
        <dbReference type="EMBL" id="CAB4205558.1"/>
    </source>
</evidence>